<protein>
    <submittedName>
        <fullName evidence="2">Uncharacterized protein</fullName>
    </submittedName>
</protein>
<evidence type="ECO:0000313" key="2">
    <source>
        <dbReference type="EMBL" id="MFI5673079.1"/>
    </source>
</evidence>
<keyword evidence="3" id="KW-1185">Reference proteome</keyword>
<feature type="transmembrane region" description="Helical" evidence="1">
    <location>
        <begin position="36"/>
        <end position="59"/>
    </location>
</feature>
<dbReference type="RefSeq" id="WP_398654149.1">
    <property type="nucleotide sequence ID" value="NZ_JBITDC010000001.1"/>
</dbReference>
<name>A0ABW7XSR2_STRCE</name>
<organism evidence="2 3">
    <name type="scientific">Streptomyces cellulosae</name>
    <dbReference type="NCBI Taxonomy" id="1968"/>
    <lineage>
        <taxon>Bacteria</taxon>
        <taxon>Bacillati</taxon>
        <taxon>Actinomycetota</taxon>
        <taxon>Actinomycetes</taxon>
        <taxon>Kitasatosporales</taxon>
        <taxon>Streptomycetaceae</taxon>
        <taxon>Streptomyces</taxon>
    </lineage>
</organism>
<dbReference type="Proteomes" id="UP001612415">
    <property type="component" value="Unassembled WGS sequence"/>
</dbReference>
<evidence type="ECO:0000313" key="3">
    <source>
        <dbReference type="Proteomes" id="UP001612415"/>
    </source>
</evidence>
<keyword evidence="1" id="KW-1133">Transmembrane helix</keyword>
<reference evidence="2 3" key="1">
    <citation type="submission" date="2024-10" db="EMBL/GenBank/DDBJ databases">
        <title>The Natural Products Discovery Center: Release of the First 8490 Sequenced Strains for Exploring Actinobacteria Biosynthetic Diversity.</title>
        <authorList>
            <person name="Kalkreuter E."/>
            <person name="Kautsar S.A."/>
            <person name="Yang D."/>
            <person name="Bader C.D."/>
            <person name="Teijaro C.N."/>
            <person name="Fluegel L."/>
            <person name="Davis C.M."/>
            <person name="Simpson J.R."/>
            <person name="Lauterbach L."/>
            <person name="Steele A.D."/>
            <person name="Gui C."/>
            <person name="Meng S."/>
            <person name="Li G."/>
            <person name="Viehrig K."/>
            <person name="Ye F."/>
            <person name="Su P."/>
            <person name="Kiefer A.F."/>
            <person name="Nichols A."/>
            <person name="Cepeda A.J."/>
            <person name="Yan W."/>
            <person name="Fan B."/>
            <person name="Jiang Y."/>
            <person name="Adhikari A."/>
            <person name="Zheng C.-J."/>
            <person name="Schuster L."/>
            <person name="Cowan T.M."/>
            <person name="Smanski M.J."/>
            <person name="Chevrette M.G."/>
            <person name="De Carvalho L.P.S."/>
            <person name="Shen B."/>
        </authorList>
    </citation>
    <scope>NUCLEOTIDE SEQUENCE [LARGE SCALE GENOMIC DNA]</scope>
    <source>
        <strain evidence="2 3">NPDC051599</strain>
    </source>
</reference>
<keyword evidence="1" id="KW-0472">Membrane</keyword>
<gene>
    <name evidence="2" type="ORF">ACIA8P_00185</name>
</gene>
<sequence length="126" mass="13589">MAILVIAANIVFMAFMVIALAMGLPITGTQKPTEPWWGISAVAIGGMMLCLLLIILIGISDRPRFLVVAYLRDKRDPDGGGGLAVTLRSAGNYWAALVDVAVLVGSRRPSRPGYLAVMTAWFDNLW</sequence>
<comment type="caution">
    <text evidence="2">The sequence shown here is derived from an EMBL/GenBank/DDBJ whole genome shotgun (WGS) entry which is preliminary data.</text>
</comment>
<keyword evidence="1" id="KW-0812">Transmembrane</keyword>
<proteinExistence type="predicted"/>
<evidence type="ECO:0000256" key="1">
    <source>
        <dbReference type="SAM" id="Phobius"/>
    </source>
</evidence>
<feature type="transmembrane region" description="Helical" evidence="1">
    <location>
        <begin position="6"/>
        <end position="24"/>
    </location>
</feature>
<dbReference type="EMBL" id="JBITDC010000001">
    <property type="protein sequence ID" value="MFI5673079.1"/>
    <property type="molecule type" value="Genomic_DNA"/>
</dbReference>
<accession>A0ABW7XSR2</accession>